<comment type="function">
    <text evidence="6">Repressor which binds to the hutP region in the histidine utilization (hut) operon. It blocks the expression of all the hut genes in the absence of inducer.</text>
</comment>
<organism evidence="11 12">
    <name type="scientific">Dongia mobilis</name>
    <dbReference type="NCBI Taxonomy" id="578943"/>
    <lineage>
        <taxon>Bacteria</taxon>
        <taxon>Pseudomonadati</taxon>
        <taxon>Pseudomonadota</taxon>
        <taxon>Alphaproteobacteria</taxon>
        <taxon>Rhodospirillales</taxon>
        <taxon>Dongiaceae</taxon>
        <taxon>Dongia</taxon>
    </lineage>
</organism>
<dbReference type="SMART" id="SM00345">
    <property type="entry name" value="HTH_GNTR"/>
    <property type="match status" value="1"/>
</dbReference>
<dbReference type="PANTHER" id="PTHR44846:SF16">
    <property type="entry name" value="TRANSCRIPTIONAL REGULATOR PHNF-RELATED"/>
    <property type="match status" value="1"/>
</dbReference>
<evidence type="ECO:0000259" key="10">
    <source>
        <dbReference type="PROSITE" id="PS50949"/>
    </source>
</evidence>
<dbReference type="RefSeq" id="WP_133614549.1">
    <property type="nucleotide sequence ID" value="NZ_SNYW01000011.1"/>
</dbReference>
<evidence type="ECO:0000256" key="1">
    <source>
        <dbReference type="ARBA" id="ARBA00022491"/>
    </source>
</evidence>
<dbReference type="InterPro" id="IPR036390">
    <property type="entry name" value="WH_DNA-bd_sf"/>
</dbReference>
<dbReference type="OrthoDB" id="9808698at2"/>
<evidence type="ECO:0000313" key="11">
    <source>
        <dbReference type="EMBL" id="TDQ80565.1"/>
    </source>
</evidence>
<evidence type="ECO:0000256" key="7">
    <source>
        <dbReference type="ARBA" id="ARBA00060686"/>
    </source>
</evidence>
<dbReference type="CDD" id="cd07377">
    <property type="entry name" value="WHTH_GntR"/>
    <property type="match status" value="1"/>
</dbReference>
<dbReference type="FunFam" id="3.40.1410.10:FF:000004">
    <property type="entry name" value="Histidine utilization repressor"/>
    <property type="match status" value="1"/>
</dbReference>
<gene>
    <name evidence="11" type="ORF">A8950_3098</name>
</gene>
<feature type="domain" description="HTH gntR-type" evidence="10">
    <location>
        <begin position="6"/>
        <end position="74"/>
    </location>
</feature>
<dbReference type="InterPro" id="IPR011663">
    <property type="entry name" value="UTRA"/>
</dbReference>
<dbReference type="InterPro" id="IPR036388">
    <property type="entry name" value="WH-like_DNA-bd_sf"/>
</dbReference>
<protein>
    <recommendedName>
        <fullName evidence="8 9">Histidine utilization repressor</fullName>
    </recommendedName>
</protein>
<keyword evidence="4" id="KW-0238">DNA-binding</keyword>
<reference evidence="11 12" key="1">
    <citation type="submission" date="2019-03" db="EMBL/GenBank/DDBJ databases">
        <title>Genomic Encyclopedia of Type Strains, Phase III (KMG-III): the genomes of soil and plant-associated and newly described type strains.</title>
        <authorList>
            <person name="Whitman W."/>
        </authorList>
    </citation>
    <scope>NUCLEOTIDE SEQUENCE [LARGE SCALE GENOMIC DNA]</scope>
    <source>
        <strain evidence="11 12">CGMCC 1.7660</strain>
    </source>
</reference>
<comment type="caution">
    <text evidence="11">The sequence shown here is derived from an EMBL/GenBank/DDBJ whole genome shotgun (WGS) entry which is preliminary data.</text>
</comment>
<keyword evidence="3" id="KW-0805">Transcription regulation</keyword>
<sequence>MNQEIIPHYERVKRLIVERIKAGTWRPGDRIASEAELVKALGVSRMTVNRALREMTLDGTLTRVQGVGTFVAAQKPQAALFEVRNIAEEIAERGHEHEADVLKLEALPAPDEIARTFAMRAGTRVFHSVLLHRENGLPVQIEDRYVDPRVAPGYLEQDFTRQTPYVYLTRVAPISEAEHVIEAVLTAPWERKHLKIEANEPCLQLTRRTWSGGKPVSQVRLLYPGSRYRLSGRIAPKSG</sequence>
<proteinExistence type="predicted"/>
<dbReference type="SUPFAM" id="SSF64288">
    <property type="entry name" value="Chorismate lyase-like"/>
    <property type="match status" value="1"/>
</dbReference>
<keyword evidence="5" id="KW-0804">Transcription</keyword>
<dbReference type="InterPro" id="IPR050679">
    <property type="entry name" value="Bact_HTH_transcr_reg"/>
</dbReference>
<dbReference type="Gene3D" id="1.10.10.10">
    <property type="entry name" value="Winged helix-like DNA-binding domain superfamily/Winged helix DNA-binding domain"/>
    <property type="match status" value="1"/>
</dbReference>
<keyword evidence="1" id="KW-0678">Repressor</keyword>
<dbReference type="Proteomes" id="UP000295783">
    <property type="component" value="Unassembled WGS sequence"/>
</dbReference>
<dbReference type="GO" id="GO:0003677">
    <property type="term" value="F:DNA binding"/>
    <property type="evidence" value="ECO:0007669"/>
    <property type="project" value="UniProtKB-UniRule"/>
</dbReference>
<evidence type="ECO:0000256" key="8">
    <source>
        <dbReference type="ARBA" id="ARBA00071620"/>
    </source>
</evidence>
<evidence type="ECO:0000256" key="9">
    <source>
        <dbReference type="NCBIfam" id="TIGR02018"/>
    </source>
</evidence>
<dbReference type="Pfam" id="PF00392">
    <property type="entry name" value="GntR"/>
    <property type="match status" value="1"/>
</dbReference>
<accession>A0A4R6WJL4</accession>
<dbReference type="NCBIfam" id="TIGR02018">
    <property type="entry name" value="his_ut_repres"/>
    <property type="match status" value="1"/>
</dbReference>
<dbReference type="InterPro" id="IPR028978">
    <property type="entry name" value="Chorismate_lyase_/UTRA_dom_sf"/>
</dbReference>
<dbReference type="Gene3D" id="3.40.1410.10">
    <property type="entry name" value="Chorismate lyase-like"/>
    <property type="match status" value="1"/>
</dbReference>
<dbReference type="GO" id="GO:0045892">
    <property type="term" value="P:negative regulation of DNA-templated transcription"/>
    <property type="evidence" value="ECO:0007669"/>
    <property type="project" value="UniProtKB-UniRule"/>
</dbReference>
<keyword evidence="12" id="KW-1185">Reference proteome</keyword>
<dbReference type="SMART" id="SM00866">
    <property type="entry name" value="UTRA"/>
    <property type="match status" value="1"/>
</dbReference>
<name>A0A4R6WJL4_9PROT</name>
<comment type="pathway">
    <text evidence="7">Amino-acid degradation; L-histidine degradation into L-glutamate [regulation].</text>
</comment>
<dbReference type="PRINTS" id="PR00035">
    <property type="entry name" value="HTHGNTR"/>
</dbReference>
<evidence type="ECO:0000256" key="3">
    <source>
        <dbReference type="ARBA" id="ARBA00023015"/>
    </source>
</evidence>
<keyword evidence="2" id="KW-0369">Histidine metabolism</keyword>
<dbReference type="SUPFAM" id="SSF46785">
    <property type="entry name" value="Winged helix' DNA-binding domain"/>
    <property type="match status" value="1"/>
</dbReference>
<dbReference type="GO" id="GO:0006547">
    <property type="term" value="P:L-histidine metabolic process"/>
    <property type="evidence" value="ECO:0007669"/>
    <property type="project" value="UniProtKB-UniRule"/>
</dbReference>
<dbReference type="InterPro" id="IPR010248">
    <property type="entry name" value="His_ut_repres"/>
</dbReference>
<dbReference type="FunFam" id="1.10.10.10:FF:000079">
    <property type="entry name" value="GntR family transcriptional regulator"/>
    <property type="match status" value="1"/>
</dbReference>
<dbReference type="Pfam" id="PF07702">
    <property type="entry name" value="UTRA"/>
    <property type="match status" value="1"/>
</dbReference>
<evidence type="ECO:0000256" key="6">
    <source>
        <dbReference type="ARBA" id="ARBA00058362"/>
    </source>
</evidence>
<evidence type="ECO:0000256" key="5">
    <source>
        <dbReference type="ARBA" id="ARBA00023163"/>
    </source>
</evidence>
<dbReference type="PANTHER" id="PTHR44846">
    <property type="entry name" value="MANNOSYL-D-GLYCERATE TRANSPORT/METABOLISM SYSTEM REPRESSOR MNGR-RELATED"/>
    <property type="match status" value="1"/>
</dbReference>
<evidence type="ECO:0000256" key="4">
    <source>
        <dbReference type="ARBA" id="ARBA00023125"/>
    </source>
</evidence>
<evidence type="ECO:0000313" key="12">
    <source>
        <dbReference type="Proteomes" id="UP000295783"/>
    </source>
</evidence>
<dbReference type="InterPro" id="IPR000524">
    <property type="entry name" value="Tscrpt_reg_HTH_GntR"/>
</dbReference>
<dbReference type="PROSITE" id="PS50949">
    <property type="entry name" value="HTH_GNTR"/>
    <property type="match status" value="1"/>
</dbReference>
<dbReference type="AlphaFoldDB" id="A0A4R6WJL4"/>
<dbReference type="EMBL" id="SNYW01000011">
    <property type="protein sequence ID" value="TDQ80565.1"/>
    <property type="molecule type" value="Genomic_DNA"/>
</dbReference>
<dbReference type="GO" id="GO:0003700">
    <property type="term" value="F:DNA-binding transcription factor activity"/>
    <property type="evidence" value="ECO:0007669"/>
    <property type="project" value="UniProtKB-UniRule"/>
</dbReference>
<evidence type="ECO:0000256" key="2">
    <source>
        <dbReference type="ARBA" id="ARBA00022808"/>
    </source>
</evidence>